<evidence type="ECO:0000256" key="2">
    <source>
        <dbReference type="ARBA" id="ARBA00005189"/>
    </source>
</evidence>
<keyword evidence="6" id="KW-0808">Transferase</keyword>
<organism evidence="13 14">
    <name type="scientific">Lentzea flava</name>
    <dbReference type="NCBI Taxonomy" id="103732"/>
    <lineage>
        <taxon>Bacteria</taxon>
        <taxon>Bacillati</taxon>
        <taxon>Actinomycetota</taxon>
        <taxon>Actinomycetes</taxon>
        <taxon>Pseudonocardiales</taxon>
        <taxon>Pseudonocardiaceae</taxon>
        <taxon>Lentzea</taxon>
    </lineage>
</organism>
<evidence type="ECO:0000259" key="12">
    <source>
        <dbReference type="Pfam" id="PF03007"/>
    </source>
</evidence>
<dbReference type="Proteomes" id="UP000649573">
    <property type="component" value="Unassembled WGS sequence"/>
</dbReference>
<evidence type="ECO:0000313" key="13">
    <source>
        <dbReference type="EMBL" id="GGU87459.1"/>
    </source>
</evidence>
<evidence type="ECO:0000256" key="6">
    <source>
        <dbReference type="ARBA" id="ARBA00022679"/>
    </source>
</evidence>
<comment type="similarity">
    <text evidence="3">Belongs to the long-chain O-acyltransferase family.</text>
</comment>
<keyword evidence="5" id="KW-0444">Lipid biosynthesis</keyword>
<dbReference type="RefSeq" id="WP_189260062.1">
    <property type="nucleotide sequence ID" value="NZ_BMRE01000113.1"/>
</dbReference>
<evidence type="ECO:0000313" key="14">
    <source>
        <dbReference type="Proteomes" id="UP000649573"/>
    </source>
</evidence>
<comment type="catalytic activity">
    <reaction evidence="10">
        <text>an acyl-CoA + a 1,2-diacyl-sn-glycerol = a triacyl-sn-glycerol + CoA</text>
        <dbReference type="Rhea" id="RHEA:10868"/>
        <dbReference type="ChEBI" id="CHEBI:17815"/>
        <dbReference type="ChEBI" id="CHEBI:57287"/>
        <dbReference type="ChEBI" id="CHEBI:58342"/>
        <dbReference type="ChEBI" id="CHEBI:64615"/>
        <dbReference type="EC" id="2.3.1.20"/>
    </reaction>
</comment>
<evidence type="ECO:0000256" key="4">
    <source>
        <dbReference type="ARBA" id="ARBA00013244"/>
    </source>
</evidence>
<dbReference type="InterPro" id="IPR023213">
    <property type="entry name" value="CAT-like_dom_sf"/>
</dbReference>
<dbReference type="Gene3D" id="3.30.559.10">
    <property type="entry name" value="Chloramphenicol acetyltransferase-like domain"/>
    <property type="match status" value="1"/>
</dbReference>
<sequence length="179" mass="19298">MAELLSPLDTAFLALERLAPMHLGALAILDSTPASLADLLADRAGAVPRLRQRPEAQLIPPGAMAWTETPGFDARRNIHTHRLVLGDWAELSALTSQLMSEPLSLSAPLWELHLIEGLDEGRIVLLVKLHHALCDGRGALRLGAALLDPSSHDAVPHPAAAAPPPTTQRTRWPCRGWPT</sequence>
<evidence type="ECO:0000256" key="9">
    <source>
        <dbReference type="ARBA" id="ARBA00023315"/>
    </source>
</evidence>
<dbReference type="PANTHER" id="PTHR31650:SF1">
    <property type="entry name" value="WAX ESTER SYNTHASE_DIACYLGLYCEROL ACYLTRANSFERASE 4-RELATED"/>
    <property type="match status" value="1"/>
</dbReference>
<evidence type="ECO:0000256" key="1">
    <source>
        <dbReference type="ARBA" id="ARBA00004771"/>
    </source>
</evidence>
<evidence type="ECO:0000256" key="7">
    <source>
        <dbReference type="ARBA" id="ARBA00022798"/>
    </source>
</evidence>
<protein>
    <recommendedName>
        <fullName evidence="4">diacylglycerol O-acyltransferase</fullName>
        <ecNumber evidence="4">2.3.1.20</ecNumber>
    </recommendedName>
</protein>
<dbReference type="InterPro" id="IPR045034">
    <property type="entry name" value="O-acyltransferase_WSD1-like"/>
</dbReference>
<keyword evidence="14" id="KW-1185">Reference proteome</keyword>
<dbReference type="InterPro" id="IPR004255">
    <property type="entry name" value="O-acyltransferase_WSD1_N"/>
</dbReference>
<reference evidence="14" key="1">
    <citation type="journal article" date="2019" name="Int. J. Syst. Evol. Microbiol.">
        <title>The Global Catalogue of Microorganisms (GCM) 10K type strain sequencing project: providing services to taxonomists for standard genome sequencing and annotation.</title>
        <authorList>
            <consortium name="The Broad Institute Genomics Platform"/>
            <consortium name="The Broad Institute Genome Sequencing Center for Infectious Disease"/>
            <person name="Wu L."/>
            <person name="Ma J."/>
        </authorList>
    </citation>
    <scope>NUCLEOTIDE SEQUENCE [LARGE SCALE GENOMIC DNA]</scope>
    <source>
        <strain evidence="14">JCM 3296</strain>
    </source>
</reference>
<feature type="domain" description="O-acyltransferase WSD1-like N-terminal" evidence="12">
    <location>
        <begin position="5"/>
        <end position="171"/>
    </location>
</feature>
<feature type="region of interest" description="Disordered" evidence="11">
    <location>
        <begin position="153"/>
        <end position="179"/>
    </location>
</feature>
<keyword evidence="9" id="KW-0012">Acyltransferase</keyword>
<keyword evidence="7" id="KW-0319">Glycerol metabolism</keyword>
<evidence type="ECO:0000256" key="5">
    <source>
        <dbReference type="ARBA" id="ARBA00022516"/>
    </source>
</evidence>
<dbReference type="EMBL" id="BMRE01000113">
    <property type="protein sequence ID" value="GGU87459.1"/>
    <property type="molecule type" value="Genomic_DNA"/>
</dbReference>
<dbReference type="Pfam" id="PF03007">
    <property type="entry name" value="WS_DGAT_cat"/>
    <property type="match status" value="1"/>
</dbReference>
<keyword evidence="8" id="KW-0443">Lipid metabolism</keyword>
<evidence type="ECO:0000256" key="3">
    <source>
        <dbReference type="ARBA" id="ARBA00009587"/>
    </source>
</evidence>
<gene>
    <name evidence="13" type="ORF">GCM10010178_91580</name>
</gene>
<evidence type="ECO:0000256" key="8">
    <source>
        <dbReference type="ARBA" id="ARBA00023098"/>
    </source>
</evidence>
<comment type="pathway">
    <text evidence="1">Glycerolipid metabolism; triacylglycerol biosynthesis.</text>
</comment>
<proteinExistence type="inferred from homology"/>
<name>A0ABQ2VHX4_9PSEU</name>
<evidence type="ECO:0000256" key="10">
    <source>
        <dbReference type="ARBA" id="ARBA00048109"/>
    </source>
</evidence>
<dbReference type="SUPFAM" id="SSF52777">
    <property type="entry name" value="CoA-dependent acyltransferases"/>
    <property type="match status" value="1"/>
</dbReference>
<accession>A0ABQ2VHX4</accession>
<comment type="pathway">
    <text evidence="2">Lipid metabolism.</text>
</comment>
<evidence type="ECO:0000256" key="11">
    <source>
        <dbReference type="SAM" id="MobiDB-lite"/>
    </source>
</evidence>
<dbReference type="EC" id="2.3.1.20" evidence="4"/>
<dbReference type="PANTHER" id="PTHR31650">
    <property type="entry name" value="O-ACYLTRANSFERASE (WSD1-LIKE) FAMILY PROTEIN"/>
    <property type="match status" value="1"/>
</dbReference>
<comment type="caution">
    <text evidence="13">The sequence shown here is derived from an EMBL/GenBank/DDBJ whole genome shotgun (WGS) entry which is preliminary data.</text>
</comment>